<evidence type="ECO:0000313" key="1">
    <source>
        <dbReference type="EMBL" id="SNW62249.1"/>
    </source>
</evidence>
<organism evidence="1">
    <name type="scientific">Orpheovirus IHUMI-LCC2</name>
    <dbReference type="NCBI Taxonomy" id="2023057"/>
    <lineage>
        <taxon>Viruses</taxon>
        <taxon>Varidnaviria</taxon>
        <taxon>Bamfordvirae</taxon>
        <taxon>Nucleocytoviricota</taxon>
        <taxon>Megaviricetes</taxon>
        <taxon>Pimascovirales</taxon>
        <taxon>Ocovirineae</taxon>
        <taxon>Orpheoviridae</taxon>
        <taxon>Alphaorpheovirus</taxon>
        <taxon>Alphaorpheovirus massiliense</taxon>
    </lineage>
</organism>
<evidence type="ECO:0000313" key="2">
    <source>
        <dbReference type="Proteomes" id="UP000236316"/>
    </source>
</evidence>
<dbReference type="EMBL" id="LT906555">
    <property type="protein sequence ID" value="SNW62249.1"/>
    <property type="molecule type" value="Genomic_DNA"/>
</dbReference>
<name>A0A2I2L458_9VIRU</name>
<dbReference type="GeneID" id="35382123"/>
<protein>
    <submittedName>
        <fullName evidence="1">Uncharacterized protein</fullName>
    </submittedName>
</protein>
<reference evidence="1" key="1">
    <citation type="submission" date="2017-08" db="EMBL/GenBank/DDBJ databases">
        <authorList>
            <consortium name="Urmite Genomes"/>
        </authorList>
    </citation>
    <scope>NUCLEOTIDE SEQUENCE [LARGE SCALE GENOMIC DNA]</scope>
    <source>
        <strain evidence="1">IHUMI-LCC2</strain>
    </source>
</reference>
<dbReference type="RefSeq" id="YP_009448551.1">
    <property type="nucleotide sequence ID" value="NC_036594.1"/>
</dbReference>
<accession>A0A2I2L458</accession>
<sequence length="179" mass="20535">MLTAVSLLKKYTLLSESYKKKKGIEPSVWNIMKDVLNVPDINGKDWVKNKIPKFENGNIYFVECRLQNRNFQFFIMVGKIIEPNSYVYTTTDGEAIYKRIDSKQLPGMFVPFIPVNELLSKFFAESSSLIPDRELWFYEMNMCGTLTKANLGLYKLKVGGGDISDIRKAIGDFTSEESE</sequence>
<proteinExistence type="predicted"/>
<keyword evidence="2" id="KW-1185">Reference proteome</keyword>
<dbReference type="Proteomes" id="UP000236316">
    <property type="component" value="Segment"/>
</dbReference>
<gene>
    <name evidence="1" type="ORF">ORPV_345</name>
</gene>
<dbReference type="KEGG" id="vg:35382123"/>